<gene>
    <name evidence="2" type="ORF">D3Y59_10095</name>
</gene>
<feature type="chain" id="PRO_5017661720" description="DUF4907 domain-containing protein" evidence="1">
    <location>
        <begin position="44"/>
        <end position="127"/>
    </location>
</feature>
<evidence type="ECO:0000313" key="2">
    <source>
        <dbReference type="EMBL" id="AYA37370.1"/>
    </source>
</evidence>
<dbReference type="AlphaFoldDB" id="A0A3B7R213"/>
<keyword evidence="3" id="KW-1185">Reference proteome</keyword>
<evidence type="ECO:0008006" key="4">
    <source>
        <dbReference type="Google" id="ProtNLM"/>
    </source>
</evidence>
<proteinExistence type="predicted"/>
<accession>A0A3B7R213</accession>
<evidence type="ECO:0000256" key="1">
    <source>
        <dbReference type="SAM" id="SignalP"/>
    </source>
</evidence>
<keyword evidence="1" id="KW-0732">Signal</keyword>
<name>A0A3B7R213_9BACT</name>
<feature type="signal peptide" evidence="1">
    <location>
        <begin position="1"/>
        <end position="43"/>
    </location>
</feature>
<reference evidence="2 3" key="1">
    <citation type="submission" date="2018-09" db="EMBL/GenBank/DDBJ databases">
        <title>Hymenobacter medium sp. nov., isolated from R2A medium.</title>
        <authorList>
            <person name="Yingchao G."/>
        </authorList>
    </citation>
    <scope>NUCLEOTIDE SEQUENCE [LARGE SCALE GENOMIC DNA]</scope>
    <source>
        <strain evidence="3">sh-6</strain>
    </source>
</reference>
<protein>
    <recommendedName>
        <fullName evidence="4">DUF4907 domain-containing protein</fullName>
    </recommendedName>
</protein>
<sequence>MAAQFWREVLYFNHTNSTAMNFSATLRCAALAFALLFATSASAQTPSKTVVVRVYEWSDKLYIAYGNGKTEVQDMGNTLVRKNQQPVTEQLQSVIDRLYNEGYTLTAATSASRHERDMISTYIFRKQ</sequence>
<dbReference type="Proteomes" id="UP000262802">
    <property type="component" value="Chromosome"/>
</dbReference>
<dbReference type="EMBL" id="CP032317">
    <property type="protein sequence ID" value="AYA37370.1"/>
    <property type="molecule type" value="Genomic_DNA"/>
</dbReference>
<dbReference type="KEGG" id="hyh:D3Y59_10095"/>
<organism evidence="2 3">
    <name type="scientific">Hymenobacter oligotrophus</name>
    <dbReference type="NCBI Taxonomy" id="2319843"/>
    <lineage>
        <taxon>Bacteria</taxon>
        <taxon>Pseudomonadati</taxon>
        <taxon>Bacteroidota</taxon>
        <taxon>Cytophagia</taxon>
        <taxon>Cytophagales</taxon>
        <taxon>Hymenobacteraceae</taxon>
        <taxon>Hymenobacter</taxon>
    </lineage>
</organism>
<evidence type="ECO:0000313" key="3">
    <source>
        <dbReference type="Proteomes" id="UP000262802"/>
    </source>
</evidence>